<dbReference type="InterPro" id="IPR002781">
    <property type="entry name" value="TM_pro_TauE-like"/>
</dbReference>
<keyword evidence="6 8" id="KW-1133">Transmembrane helix</keyword>
<keyword evidence="3" id="KW-0813">Transport</keyword>
<comment type="similarity">
    <text evidence="2 8">Belongs to the 4-toluene sulfonate uptake permease (TSUP) (TC 2.A.102) family.</text>
</comment>
<evidence type="ECO:0000313" key="9">
    <source>
        <dbReference type="EMBL" id="OPF16066.1"/>
    </source>
</evidence>
<evidence type="ECO:0000256" key="6">
    <source>
        <dbReference type="ARBA" id="ARBA00022989"/>
    </source>
</evidence>
<reference evidence="9 10" key="1">
    <citation type="submission" date="2017-02" db="EMBL/GenBank/DDBJ databases">
        <title>Genome sequence of Microcystis aeruginosa KW.</title>
        <authorList>
            <person name="Oh H.-M."/>
            <person name="Ahn C.-Y."/>
            <person name="Jeong H."/>
            <person name="Srivastava A."/>
            <person name="Lee H.-G."/>
            <person name="Kang S.-R."/>
        </authorList>
    </citation>
    <scope>NUCLEOTIDE SEQUENCE [LARGE SCALE GENOMIC DNA]</scope>
    <source>
        <strain evidence="9 10">KW</strain>
    </source>
</reference>
<keyword evidence="7 8" id="KW-0472">Membrane</keyword>
<feature type="transmembrane region" description="Helical" evidence="8">
    <location>
        <begin position="7"/>
        <end position="31"/>
    </location>
</feature>
<dbReference type="Pfam" id="PF01925">
    <property type="entry name" value="TauE"/>
    <property type="match status" value="1"/>
</dbReference>
<dbReference type="PANTHER" id="PTHR30269:SF0">
    <property type="entry name" value="MEMBRANE TRANSPORTER PROTEIN YFCA-RELATED"/>
    <property type="match status" value="1"/>
</dbReference>
<evidence type="ECO:0000256" key="8">
    <source>
        <dbReference type="RuleBase" id="RU363041"/>
    </source>
</evidence>
<feature type="transmembrane region" description="Helical" evidence="8">
    <location>
        <begin position="43"/>
        <end position="63"/>
    </location>
</feature>
<dbReference type="InterPro" id="IPR052017">
    <property type="entry name" value="TSUP"/>
</dbReference>
<evidence type="ECO:0000313" key="10">
    <source>
        <dbReference type="Proteomes" id="UP000189835"/>
    </source>
</evidence>
<dbReference type="RefSeq" id="WP_079209999.1">
    <property type="nucleotide sequence ID" value="NZ_MVGR01000005.1"/>
</dbReference>
<dbReference type="PANTHER" id="PTHR30269">
    <property type="entry name" value="TRANSMEMBRANE PROTEIN YFCA"/>
    <property type="match status" value="1"/>
</dbReference>
<keyword evidence="4 8" id="KW-1003">Cell membrane</keyword>
<name>A0A1V4BPW8_MICAE</name>
<comment type="caution">
    <text evidence="9">The sequence shown here is derived from an EMBL/GenBank/DDBJ whole genome shotgun (WGS) entry which is preliminary data.</text>
</comment>
<dbReference type="EMBL" id="MVGR01000005">
    <property type="protein sequence ID" value="OPF16066.1"/>
    <property type="molecule type" value="Genomic_DNA"/>
</dbReference>
<evidence type="ECO:0000256" key="7">
    <source>
        <dbReference type="ARBA" id="ARBA00023136"/>
    </source>
</evidence>
<evidence type="ECO:0000256" key="5">
    <source>
        <dbReference type="ARBA" id="ARBA00022692"/>
    </source>
</evidence>
<evidence type="ECO:0000256" key="3">
    <source>
        <dbReference type="ARBA" id="ARBA00022448"/>
    </source>
</evidence>
<feature type="transmembrane region" description="Helical" evidence="8">
    <location>
        <begin position="100"/>
        <end position="119"/>
    </location>
</feature>
<organism evidence="9 10">
    <name type="scientific">Microcystis aeruginosa KW</name>
    <dbReference type="NCBI Taxonomy" id="1960155"/>
    <lineage>
        <taxon>Bacteria</taxon>
        <taxon>Bacillati</taxon>
        <taxon>Cyanobacteriota</taxon>
        <taxon>Cyanophyceae</taxon>
        <taxon>Oscillatoriophycideae</taxon>
        <taxon>Chroococcales</taxon>
        <taxon>Microcystaceae</taxon>
        <taxon>Microcystis</taxon>
    </lineage>
</organism>
<protein>
    <recommendedName>
        <fullName evidence="8">Probable membrane transporter protein</fullName>
    </recommendedName>
</protein>
<dbReference type="AlphaFoldDB" id="A0A1V4BPW8"/>
<sequence length="253" mass="26889">MLTPIQYGFLVIAAVAAGLINALAGGGSLITFPTLMAVGIPPVMANVTNTVALCPGYLGATLAQKKDLHGQQKRIQLLLPSAVIGGIIGGILLLNSSDQVFDRLIPFLILLAAALLAFQDTLRSCLQRRQGDKKGNIPEIWAFLPIALASIYGGYFGAGLGVIKLAILGLFLKDNLTRLNALKQLLSLVVNVAASWFFLFSNQVYWSAAIVVAIGSLIGGLLGGKLARIISPSYLRWTVVILSIITATVYFLR</sequence>
<feature type="transmembrane region" description="Helical" evidence="8">
    <location>
        <begin position="204"/>
        <end position="222"/>
    </location>
</feature>
<evidence type="ECO:0000256" key="2">
    <source>
        <dbReference type="ARBA" id="ARBA00009142"/>
    </source>
</evidence>
<gene>
    <name evidence="9" type="ORF">B1L04_27220</name>
</gene>
<dbReference type="Proteomes" id="UP000189835">
    <property type="component" value="Unassembled WGS sequence"/>
</dbReference>
<feature type="transmembrane region" description="Helical" evidence="8">
    <location>
        <begin position="234"/>
        <end position="252"/>
    </location>
</feature>
<evidence type="ECO:0000256" key="1">
    <source>
        <dbReference type="ARBA" id="ARBA00004651"/>
    </source>
</evidence>
<evidence type="ECO:0000256" key="4">
    <source>
        <dbReference type="ARBA" id="ARBA00022475"/>
    </source>
</evidence>
<dbReference type="GO" id="GO:0005886">
    <property type="term" value="C:plasma membrane"/>
    <property type="evidence" value="ECO:0007669"/>
    <property type="project" value="UniProtKB-SubCell"/>
</dbReference>
<comment type="subcellular location">
    <subcellularLocation>
        <location evidence="1 8">Cell membrane</location>
        <topology evidence="1 8">Multi-pass membrane protein</topology>
    </subcellularLocation>
</comment>
<keyword evidence="5 8" id="KW-0812">Transmembrane</keyword>
<proteinExistence type="inferred from homology"/>
<feature type="transmembrane region" description="Helical" evidence="8">
    <location>
        <begin position="140"/>
        <end position="169"/>
    </location>
</feature>
<accession>A0A1V4BPW8</accession>
<feature type="transmembrane region" description="Helical" evidence="8">
    <location>
        <begin position="75"/>
        <end position="94"/>
    </location>
</feature>